<dbReference type="InterPro" id="IPR020103">
    <property type="entry name" value="PsdUridine_synth_cat_dom_sf"/>
</dbReference>
<evidence type="ECO:0000256" key="4">
    <source>
        <dbReference type="ARBA" id="ARBA00022552"/>
    </source>
</evidence>
<dbReference type="SUPFAM" id="SSF55174">
    <property type="entry name" value="Alpha-L RNA-binding motif"/>
    <property type="match status" value="1"/>
</dbReference>
<gene>
    <name evidence="13" type="primary">rluD</name>
    <name evidence="13" type="ORF">AUT07_00008</name>
</gene>
<dbReference type="InterPro" id="IPR006225">
    <property type="entry name" value="PsdUridine_synth_RluC/D"/>
</dbReference>
<dbReference type="Gene3D" id="3.10.290.10">
    <property type="entry name" value="RNA-binding S4 domain"/>
    <property type="match status" value="1"/>
</dbReference>
<evidence type="ECO:0000256" key="7">
    <source>
        <dbReference type="ARBA" id="ARBA00036882"/>
    </source>
</evidence>
<comment type="catalytic activity">
    <reaction evidence="7">
        <text>uridine(1911/1915/1917) in 23S rRNA = pseudouridine(1911/1915/1917) in 23S rRNA</text>
        <dbReference type="Rhea" id="RHEA:42524"/>
        <dbReference type="Rhea" id="RHEA-COMP:10097"/>
        <dbReference type="Rhea" id="RHEA-COMP:10098"/>
        <dbReference type="ChEBI" id="CHEBI:65314"/>
        <dbReference type="ChEBI" id="CHEBI:65315"/>
        <dbReference type="EC" id="5.4.99.23"/>
    </reaction>
</comment>
<proteinExistence type="inferred from homology"/>
<evidence type="ECO:0000259" key="12">
    <source>
        <dbReference type="SMART" id="SM00363"/>
    </source>
</evidence>
<evidence type="ECO:0000256" key="8">
    <source>
        <dbReference type="ARBA" id="ARBA00056072"/>
    </source>
</evidence>
<evidence type="ECO:0000313" key="14">
    <source>
        <dbReference type="Proteomes" id="UP000069926"/>
    </source>
</evidence>
<dbReference type="EC" id="5.4.99.-" evidence="11"/>
<keyword evidence="14" id="KW-1185">Reference proteome</keyword>
<dbReference type="GO" id="GO:0005737">
    <property type="term" value="C:cytoplasm"/>
    <property type="evidence" value="ECO:0007669"/>
    <property type="project" value="UniProtKB-SubCell"/>
</dbReference>
<dbReference type="Pfam" id="PF01479">
    <property type="entry name" value="S4"/>
    <property type="match status" value="1"/>
</dbReference>
<keyword evidence="6 11" id="KW-0413">Isomerase</keyword>
<dbReference type="InterPro" id="IPR006145">
    <property type="entry name" value="PsdUridine_synth_RsuA/RluA"/>
</dbReference>
<dbReference type="SUPFAM" id="SSF55120">
    <property type="entry name" value="Pseudouridine synthase"/>
    <property type="match status" value="1"/>
</dbReference>
<dbReference type="PATRIC" id="fig|634113.3.peg.8"/>
<keyword evidence="4" id="KW-0698">rRNA processing</keyword>
<dbReference type="InterPro" id="IPR050188">
    <property type="entry name" value="RluA_PseudoU_synthase"/>
</dbReference>
<comment type="function">
    <text evidence="8">Responsible for synthesis of pseudouridine from uracil at positions 1911, 1915 and 1917 in 23S ribosomal RNA.</text>
</comment>
<evidence type="ECO:0000256" key="5">
    <source>
        <dbReference type="ARBA" id="ARBA00022884"/>
    </source>
</evidence>
<dbReference type="PANTHER" id="PTHR21600">
    <property type="entry name" value="MITOCHONDRIAL RNA PSEUDOURIDINE SYNTHASE"/>
    <property type="match status" value="1"/>
</dbReference>
<dbReference type="PROSITE" id="PS01129">
    <property type="entry name" value="PSI_RLU"/>
    <property type="match status" value="1"/>
</dbReference>
<organism evidence="13 14">
    <name type="scientific">Candidatus Arsenophonus lipoptenae</name>
    <dbReference type="NCBI Taxonomy" id="634113"/>
    <lineage>
        <taxon>Bacteria</taxon>
        <taxon>Pseudomonadati</taxon>
        <taxon>Pseudomonadota</taxon>
        <taxon>Gammaproteobacteria</taxon>
        <taxon>Enterobacterales</taxon>
        <taxon>Morganellaceae</taxon>
        <taxon>Arsenophonus</taxon>
    </lineage>
</organism>
<comment type="similarity">
    <text evidence="2 11">Belongs to the pseudouridine synthase RluA family.</text>
</comment>
<evidence type="ECO:0000256" key="9">
    <source>
        <dbReference type="PIRSR" id="PIRSR606225-1"/>
    </source>
</evidence>
<dbReference type="InterPro" id="IPR036986">
    <property type="entry name" value="S4_RNA-bd_sf"/>
</dbReference>
<dbReference type="GO" id="GO:0160140">
    <property type="term" value="F:23S rRNA pseudouridine(1911/1915/1917) synthase activity"/>
    <property type="evidence" value="ECO:0007669"/>
    <property type="project" value="UniProtKB-EC"/>
</dbReference>
<dbReference type="Gene3D" id="3.30.2350.10">
    <property type="entry name" value="Pseudouridine synthase"/>
    <property type="match status" value="1"/>
</dbReference>
<evidence type="ECO:0000256" key="11">
    <source>
        <dbReference type="RuleBase" id="RU362028"/>
    </source>
</evidence>
<dbReference type="FunFam" id="3.10.290.10:FF:000011">
    <property type="entry name" value="Pseudouridine synthase"/>
    <property type="match status" value="1"/>
</dbReference>
<dbReference type="Proteomes" id="UP000069926">
    <property type="component" value="Chromosome"/>
</dbReference>
<dbReference type="NCBIfam" id="NF008385">
    <property type="entry name" value="PRK11180.1"/>
    <property type="match status" value="1"/>
</dbReference>
<feature type="active site" evidence="9">
    <location>
        <position position="139"/>
    </location>
</feature>
<name>A0A120HPS0_9GAMM</name>
<dbReference type="FunFam" id="3.30.2350.10:FF:000006">
    <property type="entry name" value="Pseudouridine synthase"/>
    <property type="match status" value="1"/>
</dbReference>
<dbReference type="CDD" id="cd02869">
    <property type="entry name" value="PseudoU_synth_RluA_like"/>
    <property type="match status" value="1"/>
</dbReference>
<dbReference type="AlphaFoldDB" id="A0A120HPS0"/>
<dbReference type="OrthoDB" id="9807829at2"/>
<comment type="catalytic activity">
    <reaction evidence="11">
        <text>a uridine in RNA = a pseudouridine in RNA</text>
        <dbReference type="Rhea" id="RHEA:48348"/>
        <dbReference type="Rhea" id="RHEA-COMP:12068"/>
        <dbReference type="Rhea" id="RHEA-COMP:12069"/>
        <dbReference type="ChEBI" id="CHEBI:65314"/>
        <dbReference type="ChEBI" id="CHEBI:65315"/>
    </reaction>
</comment>
<comment type="subcellular location">
    <subcellularLocation>
        <location evidence="1">Cytoplasm</location>
    </subcellularLocation>
</comment>
<dbReference type="RefSeq" id="WP_066282504.1">
    <property type="nucleotide sequence ID" value="NZ_CP013920.1"/>
</dbReference>
<dbReference type="CDD" id="cd00165">
    <property type="entry name" value="S4"/>
    <property type="match status" value="1"/>
</dbReference>
<dbReference type="SMART" id="SM00363">
    <property type="entry name" value="S4"/>
    <property type="match status" value="1"/>
</dbReference>
<evidence type="ECO:0000256" key="10">
    <source>
        <dbReference type="PROSITE-ProRule" id="PRU00182"/>
    </source>
</evidence>
<dbReference type="PROSITE" id="PS50889">
    <property type="entry name" value="S4"/>
    <property type="match status" value="1"/>
</dbReference>
<evidence type="ECO:0000313" key="13">
    <source>
        <dbReference type="EMBL" id="AMA64605.1"/>
    </source>
</evidence>
<dbReference type="InterPro" id="IPR006224">
    <property type="entry name" value="PsdUridine_synth_RluA-like_CS"/>
</dbReference>
<dbReference type="STRING" id="634113.AUT07_00008"/>
<dbReference type="EMBL" id="CP013920">
    <property type="protein sequence ID" value="AMA64605.1"/>
    <property type="molecule type" value="Genomic_DNA"/>
</dbReference>
<protein>
    <recommendedName>
        <fullName evidence="11">Pseudouridine synthase</fullName>
        <ecNumber evidence="11">5.4.99.-</ecNumber>
    </recommendedName>
</protein>
<sequence>MDQQLKLKSKILKSQLGTRLDKVLAELFPNYSRSQIKKWILDDRVKLNDKIINIPKKKVFGNEQIDINILIKEEISWRPQNIPLNIVYEDDEILVINKSSNLVVHPGYGNPQGTILNAILYHYPKNINIPRAGIIHRLDKDTTGLMVIVKTINAQRYLLEAFKTKKIIREYEALVNGCITINGKIDKPIARHPTKRTHMIIHHTGKPAITHYKVIENFQYYTRLKLRLESGRTHQIRVHMAYINHPLIGDPVYGRRLNKSKYISKKLNYIISQFNRQALHAKMLSLYHPSTGIKMEWCIDLPEDMITLINVLKYNV</sequence>
<dbReference type="InterPro" id="IPR002942">
    <property type="entry name" value="S4_RNA-bd"/>
</dbReference>
<evidence type="ECO:0000256" key="3">
    <source>
        <dbReference type="ARBA" id="ARBA00022490"/>
    </source>
</evidence>
<dbReference type="KEGG" id="asy:AUT07_00008"/>
<evidence type="ECO:0000256" key="6">
    <source>
        <dbReference type="ARBA" id="ARBA00023235"/>
    </source>
</evidence>
<feature type="domain" description="RNA-binding S4" evidence="12">
    <location>
        <begin position="18"/>
        <end position="76"/>
    </location>
</feature>
<evidence type="ECO:0000256" key="2">
    <source>
        <dbReference type="ARBA" id="ARBA00010876"/>
    </source>
</evidence>
<keyword evidence="3" id="KW-0963">Cytoplasm</keyword>
<dbReference type="Pfam" id="PF00849">
    <property type="entry name" value="PseudoU_synth_2"/>
    <property type="match status" value="1"/>
</dbReference>
<evidence type="ECO:0000256" key="1">
    <source>
        <dbReference type="ARBA" id="ARBA00004496"/>
    </source>
</evidence>
<dbReference type="GO" id="GO:0000455">
    <property type="term" value="P:enzyme-directed rRNA pseudouridine synthesis"/>
    <property type="evidence" value="ECO:0007669"/>
    <property type="project" value="TreeGrafter"/>
</dbReference>
<dbReference type="PANTHER" id="PTHR21600:SF44">
    <property type="entry name" value="RIBOSOMAL LARGE SUBUNIT PSEUDOURIDINE SYNTHASE D"/>
    <property type="match status" value="1"/>
</dbReference>
<accession>A0A120HPS0</accession>
<dbReference type="NCBIfam" id="TIGR00005">
    <property type="entry name" value="rluA_subfam"/>
    <property type="match status" value="1"/>
</dbReference>
<dbReference type="GO" id="GO:0003723">
    <property type="term" value="F:RNA binding"/>
    <property type="evidence" value="ECO:0007669"/>
    <property type="project" value="UniProtKB-KW"/>
</dbReference>
<reference evidence="13 14" key="1">
    <citation type="submission" date="2016-01" db="EMBL/GenBank/DDBJ databases">
        <title>Genome sequence of Ca. Arsenophonus lipopteni, the exclusive symbiont of a blood sucking fly Lipoptena cervi (Diptera: Hippoboscidae).</title>
        <authorList>
            <person name="Novakova E."/>
            <person name="Hypsa V."/>
            <person name="Nguyen P."/>
            <person name="Husnik F."/>
            <person name="Darby A.C."/>
        </authorList>
    </citation>
    <scope>NUCLEOTIDE SEQUENCE [LARGE SCALE GENOMIC DNA]</scope>
    <source>
        <strain evidence="13 14">CB</strain>
    </source>
</reference>
<keyword evidence="5 10" id="KW-0694">RNA-binding</keyword>